<dbReference type="SUPFAM" id="SSF49785">
    <property type="entry name" value="Galactose-binding domain-like"/>
    <property type="match status" value="1"/>
</dbReference>
<evidence type="ECO:0000259" key="1">
    <source>
        <dbReference type="Pfam" id="PF08305"/>
    </source>
</evidence>
<proteinExistence type="predicted"/>
<dbReference type="InterPro" id="IPR013222">
    <property type="entry name" value="Glyco_hyd_98_carb-bd"/>
</dbReference>
<dbReference type="InterPro" id="IPR013780">
    <property type="entry name" value="Glyco_hydro_b"/>
</dbReference>
<reference evidence="3 4" key="1">
    <citation type="journal article" date="2016" name="Front. Microbiol.">
        <title>Genomic Resource of Rice Seed Associated Bacteria.</title>
        <authorList>
            <person name="Midha S."/>
            <person name="Bansal K."/>
            <person name="Sharma S."/>
            <person name="Kumar N."/>
            <person name="Patil P.P."/>
            <person name="Chaudhry V."/>
            <person name="Patil P.B."/>
        </authorList>
    </citation>
    <scope>NUCLEOTIDE SEQUENCE [LARGE SCALE GENOMIC DNA]</scope>
    <source>
        <strain evidence="3 4">NS258</strain>
    </source>
</reference>
<feature type="domain" description="Glycosyl hydrolase family 98 putative carbohydrate-binding module" evidence="1">
    <location>
        <begin position="121"/>
        <end position="175"/>
    </location>
</feature>
<feature type="non-terminal residue" evidence="3">
    <location>
        <position position="1"/>
    </location>
</feature>
<gene>
    <name evidence="3" type="ORF">NS258_18095</name>
</gene>
<dbReference type="Gene3D" id="2.60.120.1060">
    <property type="entry name" value="NPCBM/NEW2 domain"/>
    <property type="match status" value="1"/>
</dbReference>
<dbReference type="Pfam" id="PF08305">
    <property type="entry name" value="NPCBM"/>
    <property type="match status" value="1"/>
</dbReference>
<comment type="caution">
    <text evidence="3">The sequence shown here is derived from an EMBL/GenBank/DDBJ whole genome shotgun (WGS) entry which is preliminary data.</text>
</comment>
<dbReference type="EMBL" id="LDTC01000276">
    <property type="protein sequence ID" value="KTW04170.1"/>
    <property type="molecule type" value="Genomic_DNA"/>
</dbReference>
<accession>A0A147J3T3</accession>
<dbReference type="InterPro" id="IPR008979">
    <property type="entry name" value="Galactose-bd-like_sf"/>
</dbReference>
<evidence type="ECO:0000313" key="4">
    <source>
        <dbReference type="Proteomes" id="UP000074410"/>
    </source>
</evidence>
<dbReference type="Gene3D" id="2.60.40.1180">
    <property type="entry name" value="Golgi alpha-mannosidase II"/>
    <property type="match status" value="1"/>
</dbReference>
<sequence>SLANGDKAVAILNRTAAPVQPMLTTDHLKLRGEVELTDLWTGAKSHFSGETKLTLAPHQTLIYRVTGAHRLANGHYLSEAPSDVNPAEDGIATPEGDPTIHHELSPWGGSKGPGDFPQYGGWGGAQADRTPFGRPLRLMGKVYDTGIGVLANSRLEVRNRGQSRFAATVGIDDSATA</sequence>
<name>A0A147J3T3_9SPHN</name>
<dbReference type="InterPro" id="IPR041233">
    <property type="entry name" value="Melibiase_C"/>
</dbReference>
<protein>
    <submittedName>
        <fullName evidence="3">Alpha-galactosidase</fullName>
    </submittedName>
</protein>
<dbReference type="InterPro" id="IPR038637">
    <property type="entry name" value="NPCBM_sf"/>
</dbReference>
<dbReference type="Pfam" id="PF17801">
    <property type="entry name" value="Melibiase_C"/>
    <property type="match status" value="1"/>
</dbReference>
<organism evidence="3 4">
    <name type="scientific">Sphingomonas sanguinis</name>
    <dbReference type="NCBI Taxonomy" id="33051"/>
    <lineage>
        <taxon>Bacteria</taxon>
        <taxon>Pseudomonadati</taxon>
        <taxon>Pseudomonadota</taxon>
        <taxon>Alphaproteobacteria</taxon>
        <taxon>Sphingomonadales</taxon>
        <taxon>Sphingomonadaceae</taxon>
        <taxon>Sphingomonas</taxon>
    </lineage>
</organism>
<feature type="non-terminal residue" evidence="3">
    <location>
        <position position="177"/>
    </location>
</feature>
<evidence type="ECO:0000259" key="2">
    <source>
        <dbReference type="Pfam" id="PF17801"/>
    </source>
</evidence>
<dbReference type="Proteomes" id="UP000074410">
    <property type="component" value="Unassembled WGS sequence"/>
</dbReference>
<dbReference type="AlphaFoldDB" id="A0A147J3T3"/>
<dbReference type="SUPFAM" id="SSF51011">
    <property type="entry name" value="Glycosyl hydrolase domain"/>
    <property type="match status" value="1"/>
</dbReference>
<feature type="domain" description="Alpha galactosidase C-terminal" evidence="2">
    <location>
        <begin position="2"/>
        <end position="65"/>
    </location>
</feature>
<evidence type="ECO:0000313" key="3">
    <source>
        <dbReference type="EMBL" id="KTW04170.1"/>
    </source>
</evidence>
<dbReference type="RefSeq" id="WP_193754739.1">
    <property type="nucleotide sequence ID" value="NZ_LDTC01000276.1"/>
</dbReference>